<dbReference type="SUPFAM" id="SSF52833">
    <property type="entry name" value="Thioredoxin-like"/>
    <property type="match status" value="1"/>
</dbReference>
<accession>A0ABN6EUJ9</accession>
<dbReference type="RefSeq" id="WP_229590884.1">
    <property type="nucleotide sequence ID" value="NZ_AP024485.1"/>
</dbReference>
<name>A0ABN6EUJ9_9BACT</name>
<evidence type="ECO:0000256" key="1">
    <source>
        <dbReference type="ARBA" id="ARBA00022448"/>
    </source>
</evidence>
<evidence type="ECO:0000256" key="4">
    <source>
        <dbReference type="ARBA" id="ARBA00023284"/>
    </source>
</evidence>
<evidence type="ECO:0000256" key="3">
    <source>
        <dbReference type="ARBA" id="ARBA00023157"/>
    </source>
</evidence>
<sequence length="145" mass="15819">MTNDSRLIVCPDCRAINRVQQGRESEAVCGKCKATVFPPSPVELVGTTFDRHIAKNKLPVLVDFYSPTCGPCLMMGPQFDEAAKTLHPQARLAKIDTSAEQAIASRFNVMAVPTLILFSNGREIARQPGAMSSGDIVNWVRSKIT</sequence>
<keyword evidence="3" id="KW-1015">Disulfide bond</keyword>
<evidence type="ECO:0000256" key="2">
    <source>
        <dbReference type="ARBA" id="ARBA00022982"/>
    </source>
</evidence>
<gene>
    <name evidence="6" type="primary">trx_2</name>
    <name evidence="6" type="ORF">PSDVSF_21310</name>
</gene>
<reference evidence="6" key="1">
    <citation type="journal article" date="2022" name="Arch. Microbiol.">
        <title>Pseudodesulfovibrio sediminis sp. nov., a mesophilic and neutrophilic sulfate-reducing bacterium isolated from sediment of a brackish lake.</title>
        <authorList>
            <person name="Takahashi A."/>
            <person name="Kojima H."/>
            <person name="Watanabe M."/>
            <person name="Fukui M."/>
        </authorList>
    </citation>
    <scope>NUCLEOTIDE SEQUENCE</scope>
    <source>
        <strain evidence="6">SF6</strain>
    </source>
</reference>
<dbReference type="PANTHER" id="PTHR45663">
    <property type="entry name" value="GEO12009P1"/>
    <property type="match status" value="1"/>
</dbReference>
<evidence type="ECO:0000313" key="6">
    <source>
        <dbReference type="EMBL" id="BCS88889.1"/>
    </source>
</evidence>
<dbReference type="EMBL" id="AP024485">
    <property type="protein sequence ID" value="BCS88889.1"/>
    <property type="molecule type" value="Genomic_DNA"/>
</dbReference>
<keyword evidence="7" id="KW-1185">Reference proteome</keyword>
<dbReference type="InterPro" id="IPR013766">
    <property type="entry name" value="Thioredoxin_domain"/>
</dbReference>
<dbReference type="Pfam" id="PF00085">
    <property type="entry name" value="Thioredoxin"/>
    <property type="match status" value="1"/>
</dbReference>
<organism evidence="6 7">
    <name type="scientific">Pseudodesulfovibrio sediminis</name>
    <dbReference type="NCBI Taxonomy" id="2810563"/>
    <lineage>
        <taxon>Bacteria</taxon>
        <taxon>Pseudomonadati</taxon>
        <taxon>Thermodesulfobacteriota</taxon>
        <taxon>Desulfovibrionia</taxon>
        <taxon>Desulfovibrionales</taxon>
        <taxon>Desulfovibrionaceae</taxon>
    </lineage>
</organism>
<evidence type="ECO:0000313" key="7">
    <source>
        <dbReference type="Proteomes" id="UP001053296"/>
    </source>
</evidence>
<keyword evidence="1" id="KW-0813">Transport</keyword>
<dbReference type="InterPro" id="IPR036249">
    <property type="entry name" value="Thioredoxin-like_sf"/>
</dbReference>
<dbReference type="InterPro" id="IPR017937">
    <property type="entry name" value="Thioredoxin_CS"/>
</dbReference>
<evidence type="ECO:0000259" key="5">
    <source>
        <dbReference type="PROSITE" id="PS51352"/>
    </source>
</evidence>
<dbReference type="PROSITE" id="PS51352">
    <property type="entry name" value="THIOREDOXIN_2"/>
    <property type="match status" value="1"/>
</dbReference>
<dbReference type="Gene3D" id="2.30.30.380">
    <property type="entry name" value="Zn-finger domain of Sec23/24"/>
    <property type="match status" value="1"/>
</dbReference>
<proteinExistence type="predicted"/>
<dbReference type="Proteomes" id="UP001053296">
    <property type="component" value="Chromosome"/>
</dbReference>
<dbReference type="PANTHER" id="PTHR45663:SF11">
    <property type="entry name" value="GEO12009P1"/>
    <property type="match status" value="1"/>
</dbReference>
<dbReference type="Gene3D" id="3.40.30.10">
    <property type="entry name" value="Glutaredoxin"/>
    <property type="match status" value="1"/>
</dbReference>
<dbReference type="PROSITE" id="PS00194">
    <property type="entry name" value="THIOREDOXIN_1"/>
    <property type="match status" value="1"/>
</dbReference>
<protein>
    <submittedName>
        <fullName evidence="6">Thiol reductase thioredoxin</fullName>
    </submittedName>
</protein>
<dbReference type="CDD" id="cd02947">
    <property type="entry name" value="TRX_family"/>
    <property type="match status" value="1"/>
</dbReference>
<keyword evidence="2" id="KW-0249">Electron transport</keyword>
<feature type="domain" description="Thioredoxin" evidence="5">
    <location>
        <begin position="14"/>
        <end position="145"/>
    </location>
</feature>
<keyword evidence="4" id="KW-0676">Redox-active center</keyword>